<feature type="domain" description="NADH:quinone oxidoreductase/Mrp antiporter transmembrane" evidence="9">
    <location>
        <begin position="129"/>
        <end position="419"/>
    </location>
</feature>
<evidence type="ECO:0000256" key="5">
    <source>
        <dbReference type="ARBA" id="ARBA00023002"/>
    </source>
</evidence>
<dbReference type="EMBL" id="RFLX01000002">
    <property type="protein sequence ID" value="RMI26438.1"/>
    <property type="molecule type" value="Genomic_DNA"/>
</dbReference>
<dbReference type="Pfam" id="PF00361">
    <property type="entry name" value="Proton_antipo_M"/>
    <property type="match status" value="1"/>
</dbReference>
<dbReference type="RefSeq" id="WP_122139886.1">
    <property type="nucleotide sequence ID" value="NZ_RFLX01000002.1"/>
</dbReference>
<dbReference type="Proteomes" id="UP000274097">
    <property type="component" value="Unassembled WGS sequence"/>
</dbReference>
<keyword evidence="2" id="KW-1003">Cell membrane</keyword>
<feature type="transmembrane region" description="Helical" evidence="8">
    <location>
        <begin position="364"/>
        <end position="391"/>
    </location>
</feature>
<keyword evidence="3 7" id="KW-0812">Transmembrane</keyword>
<accession>A0ABX9VPP6</accession>
<evidence type="ECO:0000256" key="8">
    <source>
        <dbReference type="SAM" id="Phobius"/>
    </source>
</evidence>
<reference evidence="10 11" key="1">
    <citation type="submission" date="2018-10" db="EMBL/GenBank/DDBJ databases">
        <title>Roseomonas sp. nov., isolated from feces of Tibetan antelopes in the Qinghai-Tibet plateau, China.</title>
        <authorList>
            <person name="Tian Z."/>
        </authorList>
    </citation>
    <scope>NUCLEOTIDE SEQUENCE [LARGE SCALE GENOMIC DNA]</scope>
    <source>
        <strain evidence="10 11">Z23</strain>
    </source>
</reference>
<feature type="transmembrane region" description="Helical" evidence="8">
    <location>
        <begin position="332"/>
        <end position="352"/>
    </location>
</feature>
<comment type="caution">
    <text evidence="10">The sequence shown here is derived from an EMBL/GenBank/DDBJ whole genome shotgun (WGS) entry which is preliminary data.</text>
</comment>
<comment type="subcellular location">
    <subcellularLocation>
        <location evidence="1">Cell membrane</location>
        <topology evidence="1">Multi-pass membrane protein</topology>
    </subcellularLocation>
    <subcellularLocation>
        <location evidence="7">Membrane</location>
        <topology evidence="7">Multi-pass membrane protein</topology>
    </subcellularLocation>
</comment>
<evidence type="ECO:0000256" key="7">
    <source>
        <dbReference type="RuleBase" id="RU000320"/>
    </source>
</evidence>
<feature type="transmembrane region" description="Helical" evidence="8">
    <location>
        <begin position="79"/>
        <end position="104"/>
    </location>
</feature>
<keyword evidence="4 8" id="KW-1133">Transmembrane helix</keyword>
<evidence type="ECO:0000256" key="6">
    <source>
        <dbReference type="ARBA" id="ARBA00023136"/>
    </source>
</evidence>
<evidence type="ECO:0000313" key="10">
    <source>
        <dbReference type="EMBL" id="RMI26438.1"/>
    </source>
</evidence>
<name>A0ABX9VPP6_9PROT</name>
<feature type="transmembrane region" description="Helical" evidence="8">
    <location>
        <begin position="277"/>
        <end position="300"/>
    </location>
</feature>
<feature type="transmembrane region" description="Helical" evidence="8">
    <location>
        <begin position="165"/>
        <end position="191"/>
    </location>
</feature>
<feature type="transmembrane region" description="Helical" evidence="8">
    <location>
        <begin position="211"/>
        <end position="236"/>
    </location>
</feature>
<feature type="transmembrane region" description="Helical" evidence="8">
    <location>
        <begin position="133"/>
        <end position="153"/>
    </location>
</feature>
<evidence type="ECO:0000256" key="4">
    <source>
        <dbReference type="ARBA" id="ARBA00022989"/>
    </source>
</evidence>
<keyword evidence="6 8" id="KW-0472">Membrane</keyword>
<proteinExistence type="predicted"/>
<dbReference type="PANTHER" id="PTHR42682">
    <property type="entry name" value="HYDROGENASE-4 COMPONENT F"/>
    <property type="match status" value="1"/>
</dbReference>
<dbReference type="PANTHER" id="PTHR42682:SF5">
    <property type="entry name" value="HYDROGENASE-4 COMPONENT F"/>
    <property type="match status" value="1"/>
</dbReference>
<keyword evidence="5" id="KW-0560">Oxidoreductase</keyword>
<feature type="transmembrane region" description="Helical" evidence="8">
    <location>
        <begin position="456"/>
        <end position="474"/>
    </location>
</feature>
<evidence type="ECO:0000313" key="11">
    <source>
        <dbReference type="Proteomes" id="UP000274097"/>
    </source>
</evidence>
<evidence type="ECO:0000256" key="2">
    <source>
        <dbReference type="ARBA" id="ARBA00022475"/>
    </source>
</evidence>
<feature type="transmembrane region" description="Helical" evidence="8">
    <location>
        <begin position="411"/>
        <end position="435"/>
    </location>
</feature>
<feature type="transmembrane region" description="Helical" evidence="8">
    <location>
        <begin position="248"/>
        <end position="265"/>
    </location>
</feature>
<evidence type="ECO:0000256" key="3">
    <source>
        <dbReference type="ARBA" id="ARBA00022692"/>
    </source>
</evidence>
<feature type="transmembrane region" description="Helical" evidence="8">
    <location>
        <begin position="307"/>
        <end position="326"/>
    </location>
</feature>
<evidence type="ECO:0000256" key="1">
    <source>
        <dbReference type="ARBA" id="ARBA00004651"/>
    </source>
</evidence>
<sequence length="490" mass="48964">MIPWLPDAPPGWLLPVLAPALLPWLPVLVPLLGALALAAISDARIGARVSVAVAALTLPLAALLLAVPAEGAGLLRPDALNLCLLLPAAVVGLSGAIATTALPLPEGAGRAWNAGYQAVLGLTHLALLADDALLMWMALALAGPVLALLVGLRHGAAALSAAWKAVLLLSSGAALALLGTLAFAMAAQVLGGEAALSFETLLRVGREVESGPLLLGFVLMLVGYGIQAGLVPLHLWRTDAQAEAPTPLIVIPIALLGQAALHALLRAKAVVALNPAWMPPGAPLLLAGLAGMALAALALWRARDAGRFLAALALGQTGLAAFAFGLGGPAVMAGLMQMAGALLALAAAAYGLGRASRLRGAGAMAALSGLAASDARLGWALAAALGALAGLPPLAQFMAGFLLVQQTVARLPWLALPLGAGLVLLALATLARLRWLCFGPPPARGVPAGPGTGQTVFLLMLLHLLGLLALGLFLPAPLAALLAEAAQVAG</sequence>
<feature type="transmembrane region" description="Helical" evidence="8">
    <location>
        <begin position="49"/>
        <end position="67"/>
    </location>
</feature>
<feature type="transmembrane region" description="Helical" evidence="8">
    <location>
        <begin position="12"/>
        <end position="37"/>
    </location>
</feature>
<dbReference type="InterPro" id="IPR052175">
    <property type="entry name" value="ComplexI-like_HydComp"/>
</dbReference>
<dbReference type="InterPro" id="IPR001750">
    <property type="entry name" value="ND/Mrp_TM"/>
</dbReference>
<evidence type="ECO:0000259" key="9">
    <source>
        <dbReference type="Pfam" id="PF00361"/>
    </source>
</evidence>
<organism evidence="10 11">
    <name type="scientific">Teichococcus wenyumeiae</name>
    <dbReference type="NCBI Taxonomy" id="2478470"/>
    <lineage>
        <taxon>Bacteria</taxon>
        <taxon>Pseudomonadati</taxon>
        <taxon>Pseudomonadota</taxon>
        <taxon>Alphaproteobacteria</taxon>
        <taxon>Acetobacterales</taxon>
        <taxon>Roseomonadaceae</taxon>
        <taxon>Roseomonas</taxon>
    </lineage>
</organism>
<protein>
    <recommendedName>
        <fullName evidence="9">NADH:quinone oxidoreductase/Mrp antiporter transmembrane domain-containing protein</fullName>
    </recommendedName>
</protein>
<gene>
    <name evidence="10" type="ORF">EBE87_03945</name>
</gene>
<keyword evidence="11" id="KW-1185">Reference proteome</keyword>